<dbReference type="EMBL" id="CAGKOT010000021">
    <property type="protein sequence ID" value="CAB5365400.1"/>
    <property type="molecule type" value="Genomic_DNA"/>
</dbReference>
<evidence type="ECO:0000313" key="2">
    <source>
        <dbReference type="Proteomes" id="UP000684084"/>
    </source>
</evidence>
<gene>
    <name evidence="1" type="ORF">CHRIB12_LOCUS10408</name>
</gene>
<proteinExistence type="predicted"/>
<dbReference type="OrthoDB" id="2373813at2759"/>
<dbReference type="Proteomes" id="UP000684084">
    <property type="component" value="Unassembled WGS sequence"/>
</dbReference>
<reference evidence="1" key="1">
    <citation type="submission" date="2020-05" db="EMBL/GenBank/DDBJ databases">
        <authorList>
            <person name="Rincon C."/>
            <person name="Sanders R I."/>
            <person name="Robbins C."/>
            <person name="Chaturvedi A."/>
        </authorList>
    </citation>
    <scope>NUCLEOTIDE SEQUENCE</scope>
    <source>
        <strain evidence="1">CHB12</strain>
    </source>
</reference>
<dbReference type="AlphaFoldDB" id="A0A915Z804"/>
<protein>
    <submittedName>
        <fullName evidence="1">Uncharacterized protein</fullName>
    </submittedName>
</protein>
<comment type="caution">
    <text evidence="1">The sequence shown here is derived from an EMBL/GenBank/DDBJ whole genome shotgun (WGS) entry which is preliminary data.</text>
</comment>
<accession>A0A915Z804</accession>
<dbReference type="VEuPathDB" id="FungiDB:RhiirFUN_022498"/>
<name>A0A915Z804_9GLOM</name>
<organism evidence="1 2">
    <name type="scientific">Rhizophagus irregularis</name>
    <dbReference type="NCBI Taxonomy" id="588596"/>
    <lineage>
        <taxon>Eukaryota</taxon>
        <taxon>Fungi</taxon>
        <taxon>Fungi incertae sedis</taxon>
        <taxon>Mucoromycota</taxon>
        <taxon>Glomeromycotina</taxon>
        <taxon>Glomeromycetes</taxon>
        <taxon>Glomerales</taxon>
        <taxon>Glomeraceae</taxon>
        <taxon>Rhizophagus</taxon>
    </lineage>
</organism>
<sequence>MDHDLTKPNEINNDNTKAISYTFEEPLSVDNTTSAQSYVSHYSRIILKRRNQRLLRKRTSALFPFRRLPVQISNNPFVHHIFNGSRNFN</sequence>
<evidence type="ECO:0000313" key="1">
    <source>
        <dbReference type="EMBL" id="CAB5365400.1"/>
    </source>
</evidence>